<gene>
    <name evidence="5" type="ORF">SAMN04490243_2351</name>
</gene>
<dbReference type="FunFam" id="3.40.50.300:FF:000011">
    <property type="entry name" value="Putative ABC transporter ATP-binding component"/>
    <property type="match status" value="1"/>
</dbReference>
<evidence type="ECO:0000313" key="5">
    <source>
        <dbReference type="EMBL" id="SFR50199.1"/>
    </source>
</evidence>
<proteinExistence type="predicted"/>
<dbReference type="InterPro" id="IPR017871">
    <property type="entry name" value="ABC_transporter-like_CS"/>
</dbReference>
<dbReference type="InterPro" id="IPR032524">
    <property type="entry name" value="ABC_tran_C"/>
</dbReference>
<sequence>MNLLSAENLSKSYGERQLFSGLNIGVNQGQKIGLIARNGSGKSTLLHILAGRDSADTGQVVYRKGLRLSYLEQEPQLDPELTIGQTLFASDHPALKVLEAYEKALQHPEDTKAYQRAFDAMERAGAWDLETRFSQILSRLQLHDQSQKVAVLSGGQKRRLALAHALLEDPDLLLLDEPTNHLDLEMIEWLESYFENQPIALLMVTHDRYFLDRVCTEILELEGNGLHTYPGNYRDYLSEKEARQAVAATTQRKTRSLYLKELEWMRRQPKARTTKSRARIEDFHELKKKALSRVQNRELELEINMERLGSKVVEFHNVGLAFGDKVLFEHFSYNFQRGERVGLIGPNGSGKSSFLNLVTGALEPGKGKVVRGETVQFGYYTQQRPSVAPGRRVIDIIRDFGDYIPLKKGRELSAQQLLERFLFDRKQQYDYVEKLSGGELKRLMLCTVLIGNPNFLILDEPTNDLDIVTLGVLESFLMDFPGTLLIVSHDRYFMDKITDHLFVFDGLGGIRDFPGNYSDYRATGFPENSGEVQDSKPASETTASNSGATDSKQSTGARKGKRNYAQQREYQELEKEIASLEARKLEIEKGFAYPDIDGGTMDALSVEMSALIADLESKTERWFELAAIEEG</sequence>
<feature type="domain" description="ABC transporter" evidence="4">
    <location>
        <begin position="4"/>
        <end position="248"/>
    </location>
</feature>
<dbReference type="SUPFAM" id="SSF52540">
    <property type="entry name" value="P-loop containing nucleoside triphosphate hydrolases"/>
    <property type="match status" value="2"/>
</dbReference>
<dbReference type="AlphaFoldDB" id="A0A1I6H6Y0"/>
<dbReference type="GO" id="GO:0016887">
    <property type="term" value="F:ATP hydrolysis activity"/>
    <property type="evidence" value="ECO:0007669"/>
    <property type="project" value="InterPro"/>
</dbReference>
<dbReference type="PROSITE" id="PS50893">
    <property type="entry name" value="ABC_TRANSPORTER_2"/>
    <property type="match status" value="2"/>
</dbReference>
<dbReference type="Pfam" id="PF00005">
    <property type="entry name" value="ABC_tran"/>
    <property type="match status" value="2"/>
</dbReference>
<dbReference type="CDD" id="cd03221">
    <property type="entry name" value="ABCF_EF-3"/>
    <property type="match status" value="2"/>
</dbReference>
<feature type="domain" description="ABC transporter" evidence="4">
    <location>
        <begin position="313"/>
        <end position="532"/>
    </location>
</feature>
<dbReference type="STRING" id="400055.SAMN04490243_2351"/>
<evidence type="ECO:0000313" key="6">
    <source>
        <dbReference type="Proteomes" id="UP000199534"/>
    </source>
</evidence>
<dbReference type="InterPro" id="IPR003439">
    <property type="entry name" value="ABC_transporter-like_ATP-bd"/>
</dbReference>
<keyword evidence="1" id="KW-0547">Nucleotide-binding</keyword>
<dbReference type="InterPro" id="IPR027417">
    <property type="entry name" value="P-loop_NTPase"/>
</dbReference>
<evidence type="ECO:0000259" key="4">
    <source>
        <dbReference type="PROSITE" id="PS50893"/>
    </source>
</evidence>
<dbReference type="InterPro" id="IPR037118">
    <property type="entry name" value="Val-tRNA_synth_C_sf"/>
</dbReference>
<keyword evidence="6" id="KW-1185">Reference proteome</keyword>
<dbReference type="Gene3D" id="3.40.50.300">
    <property type="entry name" value="P-loop containing nucleotide triphosphate hydrolases"/>
    <property type="match status" value="2"/>
</dbReference>
<dbReference type="OrthoDB" id="1521973at2"/>
<dbReference type="InterPro" id="IPR032781">
    <property type="entry name" value="ABC_tran_Xtn"/>
</dbReference>
<dbReference type="Pfam" id="PF12848">
    <property type="entry name" value="ABC_tran_Xtn"/>
    <property type="match status" value="1"/>
</dbReference>
<dbReference type="PANTHER" id="PTHR42855:SF1">
    <property type="entry name" value="ABC TRANSPORTER DOMAIN-CONTAINING PROTEIN"/>
    <property type="match status" value="1"/>
</dbReference>
<organism evidence="5 6">
    <name type="scientific">Robiginitalea myxolifaciens</name>
    <dbReference type="NCBI Taxonomy" id="400055"/>
    <lineage>
        <taxon>Bacteria</taxon>
        <taxon>Pseudomonadati</taxon>
        <taxon>Bacteroidota</taxon>
        <taxon>Flavobacteriia</taxon>
        <taxon>Flavobacteriales</taxon>
        <taxon>Flavobacteriaceae</taxon>
        <taxon>Robiginitalea</taxon>
    </lineage>
</organism>
<dbReference type="PROSITE" id="PS00211">
    <property type="entry name" value="ABC_TRANSPORTER_1"/>
    <property type="match status" value="1"/>
</dbReference>
<keyword evidence="2 5" id="KW-0067">ATP-binding</keyword>
<dbReference type="InterPro" id="IPR003593">
    <property type="entry name" value="AAA+_ATPase"/>
</dbReference>
<dbReference type="GO" id="GO:0005524">
    <property type="term" value="F:ATP binding"/>
    <property type="evidence" value="ECO:0007669"/>
    <property type="project" value="UniProtKB-KW"/>
</dbReference>
<name>A0A1I6H6Y0_9FLAO</name>
<dbReference type="EMBL" id="FOYQ01000002">
    <property type="protein sequence ID" value="SFR50199.1"/>
    <property type="molecule type" value="Genomic_DNA"/>
</dbReference>
<accession>A0A1I6H6Y0</accession>
<evidence type="ECO:0000256" key="2">
    <source>
        <dbReference type="ARBA" id="ARBA00022840"/>
    </source>
</evidence>
<feature type="compositionally biased region" description="Polar residues" evidence="3">
    <location>
        <begin position="530"/>
        <end position="556"/>
    </location>
</feature>
<dbReference type="SMART" id="SM00382">
    <property type="entry name" value="AAA"/>
    <property type="match status" value="2"/>
</dbReference>
<dbReference type="Pfam" id="PF16326">
    <property type="entry name" value="ABC_tran_CTD"/>
    <property type="match status" value="1"/>
</dbReference>
<dbReference type="RefSeq" id="WP_092982764.1">
    <property type="nucleotide sequence ID" value="NZ_FOYQ01000002.1"/>
</dbReference>
<dbReference type="PANTHER" id="PTHR42855">
    <property type="entry name" value="ABC TRANSPORTER ATP-BINDING SUBUNIT"/>
    <property type="match status" value="1"/>
</dbReference>
<dbReference type="Gene3D" id="1.10.287.380">
    <property type="entry name" value="Valyl-tRNA synthetase, C-terminal domain"/>
    <property type="match status" value="1"/>
</dbReference>
<dbReference type="GO" id="GO:0003677">
    <property type="term" value="F:DNA binding"/>
    <property type="evidence" value="ECO:0007669"/>
    <property type="project" value="InterPro"/>
</dbReference>
<reference evidence="5 6" key="1">
    <citation type="submission" date="2016-10" db="EMBL/GenBank/DDBJ databases">
        <authorList>
            <person name="de Groot N.N."/>
        </authorList>
    </citation>
    <scope>NUCLEOTIDE SEQUENCE [LARGE SCALE GENOMIC DNA]</scope>
    <source>
        <strain evidence="5 6">DSM 21019</strain>
    </source>
</reference>
<dbReference type="InterPro" id="IPR051309">
    <property type="entry name" value="ABCF_ATPase"/>
</dbReference>
<protein>
    <submittedName>
        <fullName evidence="5">ATP-binding cassette, subfamily F, uup</fullName>
    </submittedName>
</protein>
<feature type="region of interest" description="Disordered" evidence="3">
    <location>
        <begin position="524"/>
        <end position="565"/>
    </location>
</feature>
<dbReference type="Proteomes" id="UP000199534">
    <property type="component" value="Unassembled WGS sequence"/>
</dbReference>
<evidence type="ECO:0000256" key="1">
    <source>
        <dbReference type="ARBA" id="ARBA00022741"/>
    </source>
</evidence>
<evidence type="ECO:0000256" key="3">
    <source>
        <dbReference type="SAM" id="MobiDB-lite"/>
    </source>
</evidence>